<evidence type="ECO:0000259" key="1">
    <source>
        <dbReference type="Pfam" id="PF04273"/>
    </source>
</evidence>
<organism evidence="2 3">
    <name type="scientific">Maricaulis salignorans</name>
    <dbReference type="NCBI Taxonomy" id="144026"/>
    <lineage>
        <taxon>Bacteria</taxon>
        <taxon>Pseudomonadati</taxon>
        <taxon>Pseudomonadota</taxon>
        <taxon>Alphaproteobacteria</taxon>
        <taxon>Maricaulales</taxon>
        <taxon>Maricaulaceae</taxon>
        <taxon>Maricaulis</taxon>
    </lineage>
</organism>
<dbReference type="InterPro" id="IPR029021">
    <property type="entry name" value="Prot-tyrosine_phosphatase-like"/>
</dbReference>
<protein>
    <submittedName>
        <fullName evidence="2">TIGR01244 family protein</fullName>
    </submittedName>
</protein>
<dbReference type="Pfam" id="PF04273">
    <property type="entry name" value="BLH_phosphatase"/>
    <property type="match status" value="1"/>
</dbReference>
<dbReference type="STRING" id="144026.SAMN04488568_10798"/>
<dbReference type="OrthoDB" id="9805710at2"/>
<gene>
    <name evidence="2" type="ORF">SAMN04488568_10798</name>
</gene>
<evidence type="ECO:0000313" key="3">
    <source>
        <dbReference type="Proteomes" id="UP000199759"/>
    </source>
</evidence>
<reference evidence="2 3" key="1">
    <citation type="submission" date="2016-10" db="EMBL/GenBank/DDBJ databases">
        <authorList>
            <person name="de Groot N.N."/>
        </authorList>
    </citation>
    <scope>NUCLEOTIDE SEQUENCE [LARGE SCALE GENOMIC DNA]</scope>
    <source>
        <strain evidence="2 3">DSM 16077</strain>
    </source>
</reference>
<dbReference type="AlphaFoldDB" id="A0A1G9RP58"/>
<dbReference type="InterPro" id="IPR005939">
    <property type="entry name" value="BLH_phosphatase-like"/>
</dbReference>
<keyword evidence="3" id="KW-1185">Reference proteome</keyword>
<sequence length="162" mass="17069">MTHFLVSLLSLFGVAMSEPNSDSIVSRHGEVWLASQPSEADLDAWAAAGAVLVVNSRTPEETASLPFDMRAAVESRGMRYAELPIGGASGASPALTGELARLLAASDGPVVMHCRSGTRSAHLYAAYLITGDRALSTPFDTMNWPGGRDMGMVRALTPPPVE</sequence>
<evidence type="ECO:0000313" key="2">
    <source>
        <dbReference type="EMBL" id="SDM24982.1"/>
    </source>
</evidence>
<dbReference type="GO" id="GO:0016787">
    <property type="term" value="F:hydrolase activity"/>
    <property type="evidence" value="ECO:0007669"/>
    <property type="project" value="InterPro"/>
</dbReference>
<feature type="domain" description="Beta-lactamase hydrolase-like protein phosphatase-like" evidence="1">
    <location>
        <begin position="34"/>
        <end position="125"/>
    </location>
</feature>
<dbReference type="RefSeq" id="WP_091769318.1">
    <property type="nucleotide sequence ID" value="NZ_FNHG01000007.1"/>
</dbReference>
<accession>A0A1G9RP58</accession>
<dbReference type="SUPFAM" id="SSF52799">
    <property type="entry name" value="(Phosphotyrosine protein) phosphatases II"/>
    <property type="match status" value="1"/>
</dbReference>
<dbReference type="EMBL" id="FNHG01000007">
    <property type="protein sequence ID" value="SDM24982.1"/>
    <property type="molecule type" value="Genomic_DNA"/>
</dbReference>
<name>A0A1G9RP58_9PROT</name>
<dbReference type="Gene3D" id="3.90.190.10">
    <property type="entry name" value="Protein tyrosine phosphatase superfamily"/>
    <property type="match status" value="1"/>
</dbReference>
<proteinExistence type="predicted"/>
<dbReference type="Proteomes" id="UP000199759">
    <property type="component" value="Unassembled WGS sequence"/>
</dbReference>